<feature type="compositionally biased region" description="Basic and acidic residues" evidence="1">
    <location>
        <begin position="1"/>
        <end position="13"/>
    </location>
</feature>
<name>A0ABT9LM74_STRGD</name>
<organism evidence="2 3">
    <name type="scientific">Streptomyces griseoviridis</name>
    <dbReference type="NCBI Taxonomy" id="45398"/>
    <lineage>
        <taxon>Bacteria</taxon>
        <taxon>Bacillati</taxon>
        <taxon>Actinomycetota</taxon>
        <taxon>Actinomycetes</taxon>
        <taxon>Kitasatosporales</taxon>
        <taxon>Streptomycetaceae</taxon>
        <taxon>Streptomyces</taxon>
    </lineage>
</organism>
<dbReference type="NCBIfam" id="TIGR03696">
    <property type="entry name" value="Rhs_assc_core"/>
    <property type="match status" value="1"/>
</dbReference>
<dbReference type="RefSeq" id="WP_370594928.1">
    <property type="nucleotide sequence ID" value="NZ_BMSL01000029.1"/>
</dbReference>
<dbReference type="PANTHER" id="PTHR32305:SF17">
    <property type="entry name" value="TRNA NUCLEASE WAPA"/>
    <property type="match status" value="1"/>
</dbReference>
<dbReference type="InterPro" id="IPR050708">
    <property type="entry name" value="T6SS_VgrG/RHS"/>
</dbReference>
<accession>A0ABT9LM74</accession>
<dbReference type="PANTHER" id="PTHR32305">
    <property type="match status" value="1"/>
</dbReference>
<feature type="region of interest" description="Disordered" evidence="1">
    <location>
        <begin position="198"/>
        <end position="228"/>
    </location>
</feature>
<evidence type="ECO:0000256" key="1">
    <source>
        <dbReference type="SAM" id="MobiDB-lite"/>
    </source>
</evidence>
<dbReference type="Gene3D" id="2.180.10.10">
    <property type="entry name" value="RHS repeat-associated core"/>
    <property type="match status" value="1"/>
</dbReference>
<protein>
    <submittedName>
        <fullName evidence="2">RHS repeat-associated protein</fullName>
    </submittedName>
</protein>
<comment type="caution">
    <text evidence="2">The sequence shown here is derived from an EMBL/GenBank/DDBJ whole genome shotgun (WGS) entry which is preliminary data.</text>
</comment>
<dbReference type="Proteomes" id="UP001231675">
    <property type="component" value="Unassembled WGS sequence"/>
</dbReference>
<reference evidence="2 3" key="1">
    <citation type="submission" date="2023-07" db="EMBL/GenBank/DDBJ databases">
        <title>Sequencing the genomes of 1000 actinobacteria strains.</title>
        <authorList>
            <person name="Klenk H.-P."/>
        </authorList>
    </citation>
    <scope>NUCLEOTIDE SEQUENCE [LARGE SCALE GENOMIC DNA]</scope>
    <source>
        <strain evidence="2 3">DSM 40229</strain>
    </source>
</reference>
<keyword evidence="3" id="KW-1185">Reference proteome</keyword>
<dbReference type="EMBL" id="JAURUD010000001">
    <property type="protein sequence ID" value="MDP9684629.1"/>
    <property type="molecule type" value="Genomic_DNA"/>
</dbReference>
<proteinExistence type="predicted"/>
<dbReference type="GeneID" id="92545246"/>
<dbReference type="InterPro" id="IPR022385">
    <property type="entry name" value="Rhs_assc_core"/>
</dbReference>
<evidence type="ECO:0000313" key="3">
    <source>
        <dbReference type="Proteomes" id="UP001231675"/>
    </source>
</evidence>
<evidence type="ECO:0000313" key="2">
    <source>
        <dbReference type="EMBL" id="MDP9684629.1"/>
    </source>
</evidence>
<feature type="region of interest" description="Disordered" evidence="1">
    <location>
        <begin position="1"/>
        <end position="31"/>
    </location>
</feature>
<sequence length="484" mass="50054">MPERGAPREKPDSPRPTTTHHGGAGSPGASGSALVVADGNLLIRRNTSGETVLYLGSTEVHLDTSTTTAKYWAQRYYSAGTTTIALRTNKSGAQTLSYLSGDPHGTSTLSLDATTQAVTKRYLTPFGGTRTGGIGPWPDDKTFLGKTTDTTSGLTYIGARQYDPNTGRFISVDPVLDTTDAQSLNGYTYADNNPVTASDPTGLWLDDGTGHSEPRGGGNPGSNVGVPRGGTGPDGCYYTCGGTSNGTSGKSNNSGNSGNDGSGSNWLSSVTHTVINYSVAIFTEPDVWWSTAETVVGLGMMVGGGMLAESGVAVCATGVLCVIGAPAAALGATAIAGGGYTAVAGANNIGKGINKALNEARVDSSATGGAESDVSLYKAPGKGMTEKIMKDGFDPEDFPGTPGDYPDGSAYFGVEEKGKEIALDYASRGYWDSNVVQIRIPKADFDKHFAEDVAKYDGIPGAQAIIPKTKFEQLNKYPRSILGD</sequence>
<gene>
    <name evidence="2" type="ORF">J2S47_005131</name>
</gene>